<evidence type="ECO:0000313" key="4">
    <source>
        <dbReference type="Proteomes" id="UP000825134"/>
    </source>
</evidence>
<dbReference type="InterPro" id="IPR020502">
    <property type="entry name" value="LtuB"/>
</dbReference>
<keyword evidence="3" id="KW-1185">Reference proteome</keyword>
<evidence type="ECO:0000313" key="1">
    <source>
        <dbReference type="EMBL" id="QHP83252.1"/>
    </source>
</evidence>
<dbReference type="AlphaFoldDB" id="A0AAQ0EKQ3"/>
<evidence type="ECO:0000313" key="3">
    <source>
        <dbReference type="Proteomes" id="UP000512184"/>
    </source>
</evidence>
<dbReference type="EMBL" id="CP063185">
    <property type="protein sequence ID" value="QYC74082.1"/>
    <property type="molecule type" value="Genomic_DNA"/>
</dbReference>
<evidence type="ECO:0000313" key="2">
    <source>
        <dbReference type="EMBL" id="QYC74082.1"/>
    </source>
</evidence>
<name>A0AAQ0EKQ3_9CHLA</name>
<reference evidence="1 3" key="1">
    <citation type="submission" date="2019-01" db="EMBL/GenBank/DDBJ databases">
        <title>Whole genome sequencing and annotation enables comparative genome analysis that reveals unique features of the Chlamydia suis R19 Genome.</title>
        <authorList>
            <person name="Dimond Z.E."/>
        </authorList>
    </citation>
    <scope>NUCLEOTIDE SEQUENCE [LARGE SCALE GENOMIC DNA]</scope>
    <source>
        <strain evidence="1 3">R19</strain>
    </source>
</reference>
<dbReference type="Proteomes" id="UP000825134">
    <property type="component" value="Chromosome"/>
</dbReference>
<dbReference type="Pfam" id="PF17455">
    <property type="entry name" value="LtuB"/>
    <property type="match status" value="1"/>
</dbReference>
<sequence>MKKRGSRKLAQVIGRKTRKYFPGSIENRTPKGPKHYYSTDLEEKETLRKRAEEFDALVHSLLDKQNSPNPNHILVFTYQNGFVETDLHNFGRYSVKL</sequence>
<protein>
    <submittedName>
        <fullName evidence="1">Late transcription unit B protein</fullName>
    </submittedName>
    <submittedName>
        <fullName evidence="2">Late transcription unit protein LtuB</fullName>
    </submittedName>
</protein>
<reference evidence="2" key="2">
    <citation type="journal article" date="2021" name="Front. Microbiol.">
        <title>Generation of Tetracycline and Rifamycin Resistant Chlamydia Suis Recombinants.</title>
        <authorList>
            <person name="Marti H."/>
            <person name="Bommana S."/>
            <person name="Read T.D."/>
            <person name="Pesch T."/>
            <person name="Prahauser B."/>
            <person name="Dean D."/>
            <person name="Borel N."/>
        </authorList>
    </citation>
    <scope>NUCLEOTIDE SEQUENCE</scope>
    <source>
        <strain evidence="2">208.1</strain>
    </source>
</reference>
<organism evidence="2 4">
    <name type="scientific">Chlamydia suis</name>
    <dbReference type="NCBI Taxonomy" id="83559"/>
    <lineage>
        <taxon>Bacteria</taxon>
        <taxon>Pseudomonadati</taxon>
        <taxon>Chlamydiota</taxon>
        <taxon>Chlamydiia</taxon>
        <taxon>Chlamydiales</taxon>
        <taxon>Chlamydiaceae</taxon>
        <taxon>Chlamydia/Chlamydophila group</taxon>
        <taxon>Chlamydia</taxon>
    </lineage>
</organism>
<proteinExistence type="predicted"/>
<dbReference type="Proteomes" id="UP000512184">
    <property type="component" value="Chromosome"/>
</dbReference>
<dbReference type="RefSeq" id="WP_080121995.1">
    <property type="nucleotide sequence ID" value="NZ_CP035278.1"/>
</dbReference>
<gene>
    <name evidence="2" type="primary">ltuB</name>
    <name evidence="1" type="ORF">Chls_377</name>
    <name evidence="2" type="ORF">INQ84_03035</name>
</gene>
<accession>A0AAQ0EKQ3</accession>
<dbReference type="EMBL" id="CP035278">
    <property type="protein sequence ID" value="QHP83252.1"/>
    <property type="molecule type" value="Genomic_DNA"/>
</dbReference>